<accession>A0ABV5J7Q8</accession>
<evidence type="ECO:0008006" key="4">
    <source>
        <dbReference type="Google" id="ProtNLM"/>
    </source>
</evidence>
<dbReference type="EMBL" id="JBHMEW010000064">
    <property type="protein sequence ID" value="MFB9212859.1"/>
    <property type="molecule type" value="Genomic_DNA"/>
</dbReference>
<protein>
    <recommendedName>
        <fullName evidence="4">3-oxoacyl-ACP synthase</fullName>
    </recommendedName>
</protein>
<gene>
    <name evidence="2" type="ORF">ACFFUR_13670</name>
</gene>
<dbReference type="RefSeq" id="WP_290248113.1">
    <property type="nucleotide sequence ID" value="NZ_JAUFQT010000001.1"/>
</dbReference>
<reference evidence="2 3" key="1">
    <citation type="submission" date="2024-09" db="EMBL/GenBank/DDBJ databases">
        <authorList>
            <person name="Sun Q."/>
            <person name="Mori K."/>
        </authorList>
    </citation>
    <scope>NUCLEOTIDE SEQUENCE [LARGE SCALE GENOMIC DNA]</scope>
    <source>
        <strain evidence="2 3">CECT 7682</strain>
    </source>
</reference>
<evidence type="ECO:0000313" key="2">
    <source>
        <dbReference type="EMBL" id="MFB9212859.1"/>
    </source>
</evidence>
<keyword evidence="3" id="KW-1185">Reference proteome</keyword>
<comment type="caution">
    <text evidence="2">The sequence shown here is derived from an EMBL/GenBank/DDBJ whole genome shotgun (WGS) entry which is preliminary data.</text>
</comment>
<evidence type="ECO:0000256" key="1">
    <source>
        <dbReference type="SAM" id="Coils"/>
    </source>
</evidence>
<dbReference type="Proteomes" id="UP001589654">
    <property type="component" value="Unassembled WGS sequence"/>
</dbReference>
<organism evidence="2 3">
    <name type="scientific">Echinicola jeungdonensis</name>
    <dbReference type="NCBI Taxonomy" id="709343"/>
    <lineage>
        <taxon>Bacteria</taxon>
        <taxon>Pseudomonadati</taxon>
        <taxon>Bacteroidota</taxon>
        <taxon>Cytophagia</taxon>
        <taxon>Cytophagales</taxon>
        <taxon>Cyclobacteriaceae</taxon>
        <taxon>Echinicola</taxon>
    </lineage>
</organism>
<sequence length="153" mass="17431">MTTIPLPKYKIHQALVHLIQEKIEEAQLQINHLKNAAAEDTKSSAGDKYETGREMVQQEITKTEKLLQDYKTQREMVKSLPLKNNSETVRKGCVVHTQKLIFYVSVSFGKFLVEGQEIFAMSEKAPLTQKMMGKSSGDQISFNGMEYKLEAVY</sequence>
<evidence type="ECO:0000313" key="3">
    <source>
        <dbReference type="Proteomes" id="UP001589654"/>
    </source>
</evidence>
<name>A0ABV5J7Q8_9BACT</name>
<keyword evidence="1" id="KW-0175">Coiled coil</keyword>
<proteinExistence type="predicted"/>
<feature type="coiled-coil region" evidence="1">
    <location>
        <begin position="16"/>
        <end position="73"/>
    </location>
</feature>